<evidence type="ECO:0000259" key="3">
    <source>
        <dbReference type="PROSITE" id="PS50110"/>
    </source>
</evidence>
<dbReference type="InterPro" id="IPR039420">
    <property type="entry name" value="WalR-like"/>
</dbReference>
<dbReference type="GO" id="GO:0005829">
    <property type="term" value="C:cytosol"/>
    <property type="evidence" value="ECO:0007669"/>
    <property type="project" value="TreeGrafter"/>
</dbReference>
<dbReference type="Gene3D" id="2.40.50.1020">
    <property type="entry name" value="LytTr DNA-binding domain"/>
    <property type="match status" value="1"/>
</dbReference>
<dbReference type="GO" id="GO:0000976">
    <property type="term" value="F:transcription cis-regulatory region binding"/>
    <property type="evidence" value="ECO:0007669"/>
    <property type="project" value="TreeGrafter"/>
</dbReference>
<feature type="domain" description="HTH LytTR-type" evidence="4">
    <location>
        <begin position="136"/>
        <end position="235"/>
    </location>
</feature>
<evidence type="ECO:0000313" key="5">
    <source>
        <dbReference type="EMBL" id="WKN34386.1"/>
    </source>
</evidence>
<dbReference type="EMBL" id="CP120682">
    <property type="protein sequence ID" value="WKN34386.1"/>
    <property type="molecule type" value="Genomic_DNA"/>
</dbReference>
<dbReference type="GO" id="GO:0000156">
    <property type="term" value="F:phosphorelay response regulator activity"/>
    <property type="evidence" value="ECO:0007669"/>
    <property type="project" value="TreeGrafter"/>
</dbReference>
<protein>
    <submittedName>
        <fullName evidence="5">LytTR family DNA-binding domain-containing protein</fullName>
    </submittedName>
</protein>
<dbReference type="GO" id="GO:0032993">
    <property type="term" value="C:protein-DNA complex"/>
    <property type="evidence" value="ECO:0007669"/>
    <property type="project" value="TreeGrafter"/>
</dbReference>
<keyword evidence="1 5" id="KW-0238">DNA-binding</keyword>
<name>A0AA49GIP0_9BACT</name>
<dbReference type="PANTHER" id="PTHR48111">
    <property type="entry name" value="REGULATOR OF RPOS"/>
    <property type="match status" value="1"/>
</dbReference>
<dbReference type="SMART" id="SM00850">
    <property type="entry name" value="LytTR"/>
    <property type="match status" value="1"/>
</dbReference>
<proteinExistence type="predicted"/>
<dbReference type="GO" id="GO:0006355">
    <property type="term" value="P:regulation of DNA-templated transcription"/>
    <property type="evidence" value="ECO:0007669"/>
    <property type="project" value="TreeGrafter"/>
</dbReference>
<dbReference type="Pfam" id="PF04397">
    <property type="entry name" value="LytTR"/>
    <property type="match status" value="1"/>
</dbReference>
<dbReference type="Gene3D" id="3.40.50.2300">
    <property type="match status" value="1"/>
</dbReference>
<evidence type="ECO:0000256" key="2">
    <source>
        <dbReference type="PROSITE-ProRule" id="PRU00169"/>
    </source>
</evidence>
<dbReference type="InterPro" id="IPR007492">
    <property type="entry name" value="LytTR_DNA-bd_dom"/>
</dbReference>
<dbReference type="InterPro" id="IPR001789">
    <property type="entry name" value="Sig_transdc_resp-reg_receiver"/>
</dbReference>
<evidence type="ECO:0000259" key="4">
    <source>
        <dbReference type="PROSITE" id="PS50930"/>
    </source>
</evidence>
<accession>A0AA49GIP0</accession>
<dbReference type="PROSITE" id="PS50930">
    <property type="entry name" value="HTH_LYTTR"/>
    <property type="match status" value="1"/>
</dbReference>
<feature type="domain" description="Response regulatory" evidence="3">
    <location>
        <begin position="3"/>
        <end position="118"/>
    </location>
</feature>
<reference evidence="5" key="2">
    <citation type="journal article" date="2024" name="Antonie Van Leeuwenhoek">
        <title>Roseihalotalea indica gen. nov., sp. nov., a halophilic Bacteroidetes from mesopelagic Southwest Indian Ocean with higher carbohydrate metabolic potential.</title>
        <authorList>
            <person name="Chen B."/>
            <person name="Zhang M."/>
            <person name="Lin D."/>
            <person name="Ye J."/>
            <person name="Tang K."/>
        </authorList>
    </citation>
    <scope>NUCLEOTIDE SEQUENCE</scope>
    <source>
        <strain evidence="5">TK19036</strain>
    </source>
</reference>
<reference evidence="5" key="1">
    <citation type="journal article" date="2023" name="Comput. Struct. Biotechnol. J.">
        <title>Discovery of a novel marine Bacteroidetes with a rich repertoire of carbohydrate-active enzymes.</title>
        <authorList>
            <person name="Chen B."/>
            <person name="Liu G."/>
            <person name="Chen Q."/>
            <person name="Wang H."/>
            <person name="Liu L."/>
            <person name="Tang K."/>
        </authorList>
    </citation>
    <scope>NUCLEOTIDE SEQUENCE</scope>
    <source>
        <strain evidence="5">TK19036</strain>
    </source>
</reference>
<organism evidence="5">
    <name type="scientific">Roseihalotalea indica</name>
    <dbReference type="NCBI Taxonomy" id="2867963"/>
    <lineage>
        <taxon>Bacteria</taxon>
        <taxon>Pseudomonadati</taxon>
        <taxon>Bacteroidota</taxon>
        <taxon>Cytophagia</taxon>
        <taxon>Cytophagales</taxon>
        <taxon>Catalimonadaceae</taxon>
        <taxon>Roseihalotalea</taxon>
    </lineage>
</organism>
<feature type="modified residue" description="4-aspartylphosphate" evidence="2">
    <location>
        <position position="54"/>
    </location>
</feature>
<evidence type="ECO:0000256" key="1">
    <source>
        <dbReference type="ARBA" id="ARBA00023125"/>
    </source>
</evidence>
<dbReference type="PROSITE" id="PS50110">
    <property type="entry name" value="RESPONSE_REGULATORY"/>
    <property type="match status" value="1"/>
</dbReference>
<dbReference type="InterPro" id="IPR011006">
    <property type="entry name" value="CheY-like_superfamily"/>
</dbReference>
<dbReference type="AlphaFoldDB" id="A0AA49GIP0"/>
<dbReference type="SUPFAM" id="SSF52172">
    <property type="entry name" value="CheY-like"/>
    <property type="match status" value="1"/>
</dbReference>
<keyword evidence="2" id="KW-0597">Phosphoprotein</keyword>
<dbReference type="SMART" id="SM00448">
    <property type="entry name" value="REC"/>
    <property type="match status" value="1"/>
</dbReference>
<gene>
    <name evidence="5" type="ORF">K4G66_18580</name>
</gene>
<sequence>MLHIVAIDDNAAALSTIDKYTTKIPWVKLVATFTSPLEALDFLSENPVDIALIDVQMQDISGLDFISILKQKHTTTPAFIIISAYDQYAIHGYDLNISDYLLKPFGFDRFLTALEKARTRRKSETASPPSNSGVFVRQNSKYLQINPTTILWVESSGHTVQIYAPHDTPLLVTETMVHMENLLQPYGFHRVHKRYLVNRAYIQEMIPPSIKMAHRTQPIPIGKTYRSVIRHLGNNAL</sequence>
<dbReference type="Pfam" id="PF00072">
    <property type="entry name" value="Response_reg"/>
    <property type="match status" value="1"/>
</dbReference>
<dbReference type="PANTHER" id="PTHR48111:SF17">
    <property type="entry name" value="TRANSCRIPTIONAL REGULATORY PROTEIN YPDB"/>
    <property type="match status" value="1"/>
</dbReference>